<dbReference type="GeneID" id="59336513"/>
<accession>A0A8H6CS71</accession>
<evidence type="ECO:0000313" key="2">
    <source>
        <dbReference type="Proteomes" id="UP000593566"/>
    </source>
</evidence>
<proteinExistence type="predicted"/>
<name>A0A8H6CS71_9LECA</name>
<dbReference type="EMBL" id="JACCJB010000004">
    <property type="protein sequence ID" value="KAF6228386.1"/>
    <property type="molecule type" value="Genomic_DNA"/>
</dbReference>
<evidence type="ECO:0000313" key="1">
    <source>
        <dbReference type="EMBL" id="KAF6228386.1"/>
    </source>
</evidence>
<organism evidence="1 2">
    <name type="scientific">Letharia lupina</name>
    <dbReference type="NCBI Taxonomy" id="560253"/>
    <lineage>
        <taxon>Eukaryota</taxon>
        <taxon>Fungi</taxon>
        <taxon>Dikarya</taxon>
        <taxon>Ascomycota</taxon>
        <taxon>Pezizomycotina</taxon>
        <taxon>Lecanoromycetes</taxon>
        <taxon>OSLEUM clade</taxon>
        <taxon>Lecanoromycetidae</taxon>
        <taxon>Lecanorales</taxon>
        <taxon>Lecanorineae</taxon>
        <taxon>Parmeliaceae</taxon>
        <taxon>Letharia</taxon>
    </lineage>
</organism>
<dbReference type="Proteomes" id="UP000593566">
    <property type="component" value="Unassembled WGS sequence"/>
</dbReference>
<comment type="caution">
    <text evidence="1">The sequence shown here is derived from an EMBL/GenBank/DDBJ whole genome shotgun (WGS) entry which is preliminary data.</text>
</comment>
<reference evidence="1 2" key="1">
    <citation type="journal article" date="2020" name="Genomics">
        <title>Complete, high-quality genomes from long-read metagenomic sequencing of two wolf lichen thalli reveals enigmatic genome architecture.</title>
        <authorList>
            <person name="McKenzie S.K."/>
            <person name="Walston R.F."/>
            <person name="Allen J.L."/>
        </authorList>
    </citation>
    <scope>NUCLEOTIDE SEQUENCE [LARGE SCALE GENOMIC DNA]</scope>
    <source>
        <strain evidence="1">WasteWater1</strain>
    </source>
</reference>
<gene>
    <name evidence="1" type="ORF">HO133_008116</name>
</gene>
<protein>
    <submittedName>
        <fullName evidence="1">Uncharacterized protein</fullName>
    </submittedName>
</protein>
<sequence length="244" mass="27507">MIGFEITNAMDCLSISEPRKVPGLPVRPSWLAEESMNREADISKAVQGIMTTWNAWTDCVEKVFQQMGNQTADLQISEDEYINFVHMFASHPARPIRRPLEDITEHEYWFMRTMPHRYLTYLHGLWNDYADRLEKTYIGMAAELGRCNLLASPFETASPRGQLHGILRSMLGPGRLFHGLADTRTHEVVAVGEMSLQGRSFTHSDQLVSGIETMGLHGAPATYMKGAEELVVGLKNMHIEADIS</sequence>
<keyword evidence="2" id="KW-1185">Reference proteome</keyword>
<dbReference type="AlphaFoldDB" id="A0A8H6CS71"/>
<dbReference type="RefSeq" id="XP_037156320.1">
    <property type="nucleotide sequence ID" value="XM_037298984.1"/>
</dbReference>